<feature type="domain" description="DDHD" evidence="2">
    <location>
        <begin position="507"/>
        <end position="721"/>
    </location>
</feature>
<organism evidence="3 4">
    <name type="scientific">Ceratobasidium theobromae</name>
    <dbReference type="NCBI Taxonomy" id="1582974"/>
    <lineage>
        <taxon>Eukaryota</taxon>
        <taxon>Fungi</taxon>
        <taxon>Dikarya</taxon>
        <taxon>Basidiomycota</taxon>
        <taxon>Agaricomycotina</taxon>
        <taxon>Agaricomycetes</taxon>
        <taxon>Cantharellales</taxon>
        <taxon>Ceratobasidiaceae</taxon>
        <taxon>Ceratobasidium</taxon>
    </lineage>
</organism>
<comment type="caution">
    <text evidence="3">The sequence shown here is derived from an EMBL/GenBank/DDBJ whole genome shotgun (WGS) entry which is preliminary data.</text>
</comment>
<dbReference type="SMART" id="SM01127">
    <property type="entry name" value="DDHD"/>
    <property type="match status" value="1"/>
</dbReference>
<evidence type="ECO:0000256" key="1">
    <source>
        <dbReference type="SAM" id="MobiDB-lite"/>
    </source>
</evidence>
<dbReference type="PANTHER" id="PTHR23509">
    <property type="entry name" value="PA-PL1 PHOSPHOLIPASE FAMILY"/>
    <property type="match status" value="1"/>
</dbReference>
<keyword evidence="4" id="KW-1185">Reference proteome</keyword>
<dbReference type="PROSITE" id="PS51043">
    <property type="entry name" value="DDHD"/>
    <property type="match status" value="1"/>
</dbReference>
<evidence type="ECO:0000313" key="4">
    <source>
        <dbReference type="Proteomes" id="UP000383932"/>
    </source>
</evidence>
<reference evidence="3 4" key="1">
    <citation type="journal article" date="2019" name="Fungal Biol. Biotechnol.">
        <title>Draft genome sequence of fastidious pathogen Ceratobasidium theobromae, which causes vascular-streak dieback in Theobroma cacao.</title>
        <authorList>
            <person name="Ali S.S."/>
            <person name="Asman A."/>
            <person name="Shao J."/>
            <person name="Firmansyah A.P."/>
            <person name="Susilo A.W."/>
            <person name="Rosmana A."/>
            <person name="McMahon P."/>
            <person name="Junaid M."/>
            <person name="Guest D."/>
            <person name="Kheng T.Y."/>
            <person name="Meinhardt L.W."/>
            <person name="Bailey B.A."/>
        </authorList>
    </citation>
    <scope>NUCLEOTIDE SEQUENCE [LARGE SCALE GENOMIC DNA]</scope>
    <source>
        <strain evidence="3 4">CT2</strain>
    </source>
</reference>
<dbReference type="PANTHER" id="PTHR23509:SF6">
    <property type="entry name" value="PHOSPHOLIPASE C1020.13C-RELATED"/>
    <property type="match status" value="1"/>
</dbReference>
<evidence type="ECO:0000313" key="3">
    <source>
        <dbReference type="EMBL" id="KAB5589039.1"/>
    </source>
</evidence>
<evidence type="ECO:0000259" key="2">
    <source>
        <dbReference type="PROSITE" id="PS51043"/>
    </source>
</evidence>
<dbReference type="InterPro" id="IPR057826">
    <property type="entry name" value="WWE_C20G8.02"/>
</dbReference>
<dbReference type="OrthoDB" id="69269at2759"/>
<name>A0A5N5QBM0_9AGAM</name>
<dbReference type="Pfam" id="PF23463">
    <property type="entry name" value="WWE_2"/>
    <property type="match status" value="1"/>
</dbReference>
<dbReference type="GO" id="GO:0005737">
    <property type="term" value="C:cytoplasm"/>
    <property type="evidence" value="ECO:0007669"/>
    <property type="project" value="TreeGrafter"/>
</dbReference>
<accession>A0A5N5QBM0</accession>
<protein>
    <submittedName>
        <fullName evidence="3">Phospholipase</fullName>
    </submittedName>
</protein>
<dbReference type="GO" id="GO:0046872">
    <property type="term" value="F:metal ion binding"/>
    <property type="evidence" value="ECO:0007669"/>
    <property type="project" value="InterPro"/>
</dbReference>
<feature type="region of interest" description="Disordered" evidence="1">
    <location>
        <begin position="253"/>
        <end position="304"/>
    </location>
</feature>
<dbReference type="InterPro" id="IPR058055">
    <property type="entry name" value="PA-PLA1"/>
</dbReference>
<dbReference type="Proteomes" id="UP000383932">
    <property type="component" value="Unassembled WGS sequence"/>
</dbReference>
<dbReference type="EMBL" id="SSOP01000327">
    <property type="protein sequence ID" value="KAB5589039.1"/>
    <property type="molecule type" value="Genomic_DNA"/>
</dbReference>
<dbReference type="GO" id="GO:0004620">
    <property type="term" value="F:phospholipase activity"/>
    <property type="evidence" value="ECO:0007669"/>
    <property type="project" value="TreeGrafter"/>
</dbReference>
<gene>
    <name evidence="3" type="ORF">CTheo_7517</name>
</gene>
<sequence length="737" mass="81369">MEVDAPEIFVQWYHAGPPELLSSAPVTLGPTIAWQTLTKDESNACEAVWKSLTPDEQATAHHYIEGDIDIPPADEYEDDFLGVPVTIDKLFEVNVRTMRLYPVFWKPAGPPIKVRRCVWMYDETRAVEPILSRELEEAYHTVKPYLPSYPDEVKTALSIGTLEAQDKLKIILRQSNHSAVFQDAHSARIFPGTTPPSVGLFSWGMGRGKGGLFPGAIVVWRGVEAAADAAATQGTAKGKSKGPALSGRRLSVSSLEENSAKRQKLGVSPDASRVIRPGVHPAAEEDISRPGSRGSTKSEGAQPKEVLEVENVPPQSKDAVVTDLFLIVHGIGQGYTAQSEAWDFTYAINLFRDIARKQAQSPALASIMRDRRAQFLPVPWRASMKIDVDEERRRAEGLDNHFTLSDITPKKSIAYVRELTNNVLIDIPYFMSQHRDKMIESVCLTANRAYKLWCARNPDFESHGRVHIIAHSLGSALSAHILSDQPTIQRPIAAFTQEDIANMSKEFLFNTSHLFMIGSPLGIFMHINQAQLIARKGRERTMRSPPDEALDHTGRFGCLAVDGLYNIFNPSDPIAYLLNPCVDSEFAKTMKQATIPSVGTTVLTTIGSRITRIFDGISLPLTGSRSASPAPRNRSKQAFVEIEEDAQSVGEVLDLGGDSGRQMKGESRAERRFRALNPHGTIDFALPSEGTLSDYVDMITAHGDYWSDANFANFVLTEVFARKEDLMRTGMSLGVKA</sequence>
<dbReference type="InterPro" id="IPR004177">
    <property type="entry name" value="DDHD_dom"/>
</dbReference>
<dbReference type="AlphaFoldDB" id="A0A5N5QBM0"/>
<proteinExistence type="predicted"/>
<dbReference type="Pfam" id="PF02862">
    <property type="entry name" value="DDHD"/>
    <property type="match status" value="2"/>
</dbReference>